<protein>
    <submittedName>
        <fullName evidence="1">Uncharacterized protein</fullName>
    </submittedName>
</protein>
<organism evidence="1 2">
    <name type="scientific">Flavonifractor plautii</name>
    <name type="common">Fusobacterium plautii</name>
    <dbReference type="NCBI Taxonomy" id="292800"/>
    <lineage>
        <taxon>Bacteria</taxon>
        <taxon>Bacillati</taxon>
        <taxon>Bacillota</taxon>
        <taxon>Clostridia</taxon>
        <taxon>Eubacteriales</taxon>
        <taxon>Oscillospiraceae</taxon>
        <taxon>Flavonifractor</taxon>
    </lineage>
</organism>
<gene>
    <name evidence="1" type="ORF">ERS852411_03272</name>
</gene>
<dbReference type="AlphaFoldDB" id="A0A174NZG0"/>
<dbReference type="Proteomes" id="UP000095746">
    <property type="component" value="Unassembled WGS sequence"/>
</dbReference>
<accession>A0A174NZG0</accession>
<sequence length="134" mass="14654">MRPANSTAASTLSTTSLVTQGWPMASMASLKPWRSSALRMDSGLVPSRRTPYFSRMPCSWRFMARFSPVWPPRVGRMESGCSLAMTCSTLARFSGSIYTWSAMSLSVMMVAGLELTSTTSTPSSLRARQAWVPA</sequence>
<proteinExistence type="predicted"/>
<evidence type="ECO:0000313" key="2">
    <source>
        <dbReference type="Proteomes" id="UP000095746"/>
    </source>
</evidence>
<dbReference type="EMBL" id="CYZT01000393">
    <property type="protein sequence ID" value="CUP54154.1"/>
    <property type="molecule type" value="Genomic_DNA"/>
</dbReference>
<name>A0A174NZG0_FLAPL</name>
<reference evidence="1 2" key="1">
    <citation type="submission" date="2015-09" db="EMBL/GenBank/DDBJ databases">
        <authorList>
            <consortium name="Pathogen Informatics"/>
        </authorList>
    </citation>
    <scope>NUCLEOTIDE SEQUENCE [LARGE SCALE GENOMIC DNA]</scope>
    <source>
        <strain evidence="1 2">2789STDY5608854</strain>
    </source>
</reference>
<evidence type="ECO:0000313" key="1">
    <source>
        <dbReference type="EMBL" id="CUP54154.1"/>
    </source>
</evidence>